<name>A0ABX2CIE8_9BRAD</name>
<evidence type="ECO:0000256" key="1">
    <source>
        <dbReference type="SAM" id="MobiDB-lite"/>
    </source>
</evidence>
<evidence type="ECO:0008006" key="4">
    <source>
        <dbReference type="Google" id="ProtNLM"/>
    </source>
</evidence>
<sequence>MTKSLKVAIAEGLPPQTLFKLRSIKRALMGQPPPERPQAATAPEPEPEPEPAPAPVAEVLPEVPEPRTRQTEALERLDAHKISAPYLFFDIDDVLILPAKEIARTLTLSAMYINSADVKGDIAEFGTMGGFTARTLANAMVFDTRYQPNQPLRKLRLFDSFEGLPEITAKVDLESQHVKSGTWSKGGCRILSAADLRTMVEAIIPPSRVQIYEGWFADTVKQLPDDTRLALIHFDGDLYSSTMDALVPCFERGFISKGAVICFDDWNCNEADPEAGERKAWADLVSRFKIVASHSGDYSIQGTKFIIHSYRGMKPRA</sequence>
<protein>
    <recommendedName>
        <fullName evidence="4">Methyltransferase</fullName>
    </recommendedName>
</protein>
<gene>
    <name evidence="2" type="ORF">HL667_21855</name>
</gene>
<dbReference type="Pfam" id="PF05711">
    <property type="entry name" value="TylF"/>
    <property type="match status" value="1"/>
</dbReference>
<feature type="region of interest" description="Disordered" evidence="1">
    <location>
        <begin position="25"/>
        <end position="55"/>
    </location>
</feature>
<evidence type="ECO:0000313" key="2">
    <source>
        <dbReference type="EMBL" id="NPU67663.1"/>
    </source>
</evidence>
<dbReference type="RefSeq" id="WP_172112731.1">
    <property type="nucleotide sequence ID" value="NZ_JABFDM010000005.1"/>
</dbReference>
<reference evidence="2" key="1">
    <citation type="submission" date="2020-05" db="EMBL/GenBank/DDBJ databases">
        <title>Nod-independent and nitrogen-fixing Bradyrhizobium aeschynomene sp. nov. isolated from nodules of Aeschynomene indica.</title>
        <authorList>
            <person name="Zhang Z."/>
        </authorList>
    </citation>
    <scope>NUCLEOTIDE SEQUENCE</scope>
    <source>
        <strain evidence="2">83012</strain>
    </source>
</reference>
<evidence type="ECO:0000313" key="3">
    <source>
        <dbReference type="Proteomes" id="UP000886476"/>
    </source>
</evidence>
<dbReference type="PANTHER" id="PTHR40036:SF1">
    <property type="entry name" value="MACROCIN O-METHYLTRANSFERASE"/>
    <property type="match status" value="1"/>
</dbReference>
<dbReference type="InterPro" id="IPR029063">
    <property type="entry name" value="SAM-dependent_MTases_sf"/>
</dbReference>
<dbReference type="PANTHER" id="PTHR40036">
    <property type="entry name" value="MACROCIN O-METHYLTRANSFERASE"/>
    <property type="match status" value="1"/>
</dbReference>
<comment type="caution">
    <text evidence="2">The sequence shown here is derived from an EMBL/GenBank/DDBJ whole genome shotgun (WGS) entry which is preliminary data.</text>
</comment>
<dbReference type="InterPro" id="IPR008884">
    <property type="entry name" value="TylF_MeTrfase"/>
</dbReference>
<accession>A0ABX2CIE8</accession>
<keyword evidence="3" id="KW-1185">Reference proteome</keyword>
<dbReference type="EMBL" id="JABFDN010000007">
    <property type="protein sequence ID" value="NPU67663.1"/>
    <property type="molecule type" value="Genomic_DNA"/>
</dbReference>
<dbReference type="Proteomes" id="UP000886476">
    <property type="component" value="Unassembled WGS sequence"/>
</dbReference>
<dbReference type="Gene3D" id="3.40.50.150">
    <property type="entry name" value="Vaccinia Virus protein VP39"/>
    <property type="match status" value="1"/>
</dbReference>
<proteinExistence type="predicted"/>
<organism evidence="2 3">
    <name type="scientific">Bradyrhizobium aeschynomenes</name>
    <dbReference type="NCBI Taxonomy" id="2734909"/>
    <lineage>
        <taxon>Bacteria</taxon>
        <taxon>Pseudomonadati</taxon>
        <taxon>Pseudomonadota</taxon>
        <taxon>Alphaproteobacteria</taxon>
        <taxon>Hyphomicrobiales</taxon>
        <taxon>Nitrobacteraceae</taxon>
        <taxon>Bradyrhizobium</taxon>
    </lineage>
</organism>